<dbReference type="PROSITE" id="PS51722">
    <property type="entry name" value="G_TR_2"/>
    <property type="match status" value="1"/>
</dbReference>
<dbReference type="Pfam" id="PF00009">
    <property type="entry name" value="GTP_EFTU"/>
    <property type="match status" value="1"/>
</dbReference>
<comment type="caution">
    <text evidence="8">The sequence shown here is derived from an EMBL/GenBank/DDBJ whole genome shotgun (WGS) entry which is preliminary data.</text>
</comment>
<evidence type="ECO:0000256" key="2">
    <source>
        <dbReference type="ARBA" id="ARBA00022540"/>
    </source>
</evidence>
<keyword evidence="2" id="KW-0396">Initiation factor</keyword>
<evidence type="ECO:0000256" key="3">
    <source>
        <dbReference type="ARBA" id="ARBA00022741"/>
    </source>
</evidence>
<dbReference type="InterPro" id="IPR015760">
    <property type="entry name" value="TIF_IF2"/>
</dbReference>
<feature type="region of interest" description="Disordered" evidence="6">
    <location>
        <begin position="1"/>
        <end position="32"/>
    </location>
</feature>
<gene>
    <name evidence="8" type="ORF">MtrunA17_Chr4g0000221</name>
</gene>
<dbReference type="GO" id="GO:0003743">
    <property type="term" value="F:translation initiation factor activity"/>
    <property type="evidence" value="ECO:0007669"/>
    <property type="project" value="UniProtKB-KW"/>
</dbReference>
<accession>A0A396HY26</accession>
<keyword evidence="3" id="KW-0547">Nucleotide-binding</keyword>
<protein>
    <recommendedName>
        <fullName evidence="7">Tr-type G domain-containing protein</fullName>
    </recommendedName>
</protein>
<dbReference type="GO" id="GO:0005525">
    <property type="term" value="F:GTP binding"/>
    <property type="evidence" value="ECO:0007669"/>
    <property type="project" value="UniProtKB-KW"/>
</dbReference>
<comment type="similarity">
    <text evidence="1">Belongs to the TRAFAC class translation factor GTPase superfamily. Classic translation factor GTPase family. IF-2 subfamily.</text>
</comment>
<dbReference type="InterPro" id="IPR027417">
    <property type="entry name" value="P-loop_NTPase"/>
</dbReference>
<evidence type="ECO:0000256" key="6">
    <source>
        <dbReference type="SAM" id="MobiDB-lite"/>
    </source>
</evidence>
<dbReference type="Gramene" id="rna20129">
    <property type="protein sequence ID" value="RHN58240.1"/>
    <property type="gene ID" value="gene20129"/>
</dbReference>
<feature type="domain" description="Tr-type G" evidence="7">
    <location>
        <begin position="38"/>
        <end position="235"/>
    </location>
</feature>
<dbReference type="InterPro" id="IPR000795">
    <property type="entry name" value="T_Tr_GTP-bd_dom"/>
</dbReference>
<evidence type="ECO:0000259" key="7">
    <source>
        <dbReference type="PROSITE" id="PS51722"/>
    </source>
</evidence>
<organism evidence="8">
    <name type="scientific">Medicago truncatula</name>
    <name type="common">Barrel medic</name>
    <name type="synonym">Medicago tribuloides</name>
    <dbReference type="NCBI Taxonomy" id="3880"/>
    <lineage>
        <taxon>Eukaryota</taxon>
        <taxon>Viridiplantae</taxon>
        <taxon>Streptophyta</taxon>
        <taxon>Embryophyta</taxon>
        <taxon>Tracheophyta</taxon>
        <taxon>Spermatophyta</taxon>
        <taxon>Magnoliopsida</taxon>
        <taxon>eudicotyledons</taxon>
        <taxon>Gunneridae</taxon>
        <taxon>Pentapetalae</taxon>
        <taxon>rosids</taxon>
        <taxon>fabids</taxon>
        <taxon>Fabales</taxon>
        <taxon>Fabaceae</taxon>
        <taxon>Papilionoideae</taxon>
        <taxon>50 kb inversion clade</taxon>
        <taxon>NPAAA clade</taxon>
        <taxon>Hologalegina</taxon>
        <taxon>IRL clade</taxon>
        <taxon>Trifolieae</taxon>
        <taxon>Medicago</taxon>
    </lineage>
</organism>
<dbReference type="InterPro" id="IPR005225">
    <property type="entry name" value="Small_GTP-bd"/>
</dbReference>
<dbReference type="Gene3D" id="2.40.30.10">
    <property type="entry name" value="Translation factors"/>
    <property type="match status" value="1"/>
</dbReference>
<dbReference type="GO" id="GO:0003924">
    <property type="term" value="F:GTPase activity"/>
    <property type="evidence" value="ECO:0007669"/>
    <property type="project" value="InterPro"/>
</dbReference>
<dbReference type="SUPFAM" id="SSF52156">
    <property type="entry name" value="Initiation factor IF2/eIF5b, domain 3"/>
    <property type="match status" value="1"/>
</dbReference>
<reference evidence="8" key="1">
    <citation type="journal article" date="2018" name="Nat. Plants">
        <title>Whole-genome landscape of Medicago truncatula symbiotic genes.</title>
        <authorList>
            <person name="Pecrix Y."/>
            <person name="Gamas P."/>
            <person name="Carrere S."/>
        </authorList>
    </citation>
    <scope>NUCLEOTIDE SEQUENCE</scope>
    <source>
        <tissue evidence="8">Leaves</tissue>
    </source>
</reference>
<dbReference type="NCBIfam" id="TIGR00231">
    <property type="entry name" value="small_GTP"/>
    <property type="match status" value="1"/>
</dbReference>
<keyword evidence="4" id="KW-0648">Protein biosynthesis</keyword>
<dbReference type="Gene3D" id="3.40.50.300">
    <property type="entry name" value="P-loop containing nucleotide triphosphate hydrolases"/>
    <property type="match status" value="1"/>
</dbReference>
<dbReference type="EMBL" id="PSQE01000004">
    <property type="protein sequence ID" value="RHN58240.1"/>
    <property type="molecule type" value="Genomic_DNA"/>
</dbReference>
<proteinExistence type="inferred from homology"/>
<feature type="compositionally biased region" description="Basic and acidic residues" evidence="6">
    <location>
        <begin position="1"/>
        <end position="25"/>
    </location>
</feature>
<dbReference type="Proteomes" id="UP000265566">
    <property type="component" value="Chromosome 4"/>
</dbReference>
<dbReference type="InterPro" id="IPR036925">
    <property type="entry name" value="TIF_IF2_dom3_sf"/>
</dbReference>
<dbReference type="CDD" id="cd03703">
    <property type="entry name" value="aeIF5B_II"/>
    <property type="match status" value="1"/>
</dbReference>
<evidence type="ECO:0000256" key="4">
    <source>
        <dbReference type="ARBA" id="ARBA00022917"/>
    </source>
</evidence>
<dbReference type="Gene3D" id="3.40.50.10050">
    <property type="entry name" value="Translation initiation factor IF- 2, domain 3"/>
    <property type="match status" value="1"/>
</dbReference>
<evidence type="ECO:0000313" key="8">
    <source>
        <dbReference type="EMBL" id="RHN58240.1"/>
    </source>
</evidence>
<name>A0A396HY26_MEDTR</name>
<dbReference type="SUPFAM" id="SSF52540">
    <property type="entry name" value="P-loop containing nucleoside triphosphate hydrolases"/>
    <property type="match status" value="1"/>
</dbReference>
<dbReference type="AlphaFoldDB" id="A0A396HY26"/>
<keyword evidence="5" id="KW-0342">GTP-binding</keyword>
<sequence length="461" mass="51365">MGEETQDRKQAKVVVEDKKKNHDSQHSAVPCKPGDGNLRSPICCIIGDVNTGKTKLLGGIRGNNFQEGGIDQQSGTTYFPVHGSRRLLVIDTPGHQSFNNSISWGSSLCDIAILVVDIMHGLDPETVESFRLLKTRNTQFIVALNKVDRICAWQTCRNAPIREALMQQYGSAKYEFRRRVIKIISQFRMLGVNTQLYYENKTMGETFNIVPTSAISGPKRPKLRNLHTVKMCRLACTVLEVKVIEGYGTTINVVLVNGVLHEGDQIVVSGMKGSIVTTIQALLRPHPVKELLVKGSYIHDKEIKAVMGIKITAQGLEHAIAGSSLYVVKPDDDLEYFKKAALEDVESVLSRFERSGESIYVQATIPGSLLKRGVMNFKKTPEVNIPVSAIDHVHKKDVKKASARAMLEKNVQENSTILTTFDVKVTPEYRELASDSLRFTPTTLRKRKGKNLLMRPTSHAW</sequence>
<dbReference type="FunFam" id="2.40.30.10:FF:000013">
    <property type="entry name" value="eukaryotic translation initiation factor 5B"/>
    <property type="match status" value="1"/>
</dbReference>
<dbReference type="PANTHER" id="PTHR43381">
    <property type="entry name" value="TRANSLATION INITIATION FACTOR IF-2-RELATED"/>
    <property type="match status" value="1"/>
</dbReference>
<evidence type="ECO:0000256" key="1">
    <source>
        <dbReference type="ARBA" id="ARBA00007733"/>
    </source>
</evidence>
<keyword evidence="8" id="KW-0378">Hydrolase</keyword>
<dbReference type="PANTHER" id="PTHR43381:SF4">
    <property type="entry name" value="EUKARYOTIC TRANSLATION INITIATION FACTOR 5B"/>
    <property type="match status" value="1"/>
</dbReference>
<evidence type="ECO:0000256" key="5">
    <source>
        <dbReference type="ARBA" id="ARBA00023134"/>
    </source>
</evidence>